<dbReference type="GO" id="GO:0006352">
    <property type="term" value="P:DNA-templated transcription initiation"/>
    <property type="evidence" value="ECO:0007669"/>
    <property type="project" value="InterPro"/>
</dbReference>
<evidence type="ECO:0000256" key="4">
    <source>
        <dbReference type="ARBA" id="ARBA00023125"/>
    </source>
</evidence>
<feature type="domain" description="RNA polymerase sigma-70 region 2" evidence="6">
    <location>
        <begin position="3"/>
        <end position="66"/>
    </location>
</feature>
<dbReference type="SUPFAM" id="SSF88946">
    <property type="entry name" value="Sigma2 domain of RNA polymerase sigma factors"/>
    <property type="match status" value="1"/>
</dbReference>
<name>A0A0K1Q290_9BACT</name>
<gene>
    <name evidence="8" type="ORF">AKJ09_06420</name>
</gene>
<dbReference type="InterPro" id="IPR039425">
    <property type="entry name" value="RNA_pol_sigma-70-like"/>
</dbReference>
<keyword evidence="3" id="KW-0731">Sigma factor</keyword>
<proteinExistence type="inferred from homology"/>
<evidence type="ECO:0000259" key="7">
    <source>
        <dbReference type="Pfam" id="PF08281"/>
    </source>
</evidence>
<dbReference type="InterPro" id="IPR014284">
    <property type="entry name" value="RNA_pol_sigma-70_dom"/>
</dbReference>
<dbReference type="InterPro" id="IPR013325">
    <property type="entry name" value="RNA_pol_sigma_r2"/>
</dbReference>
<organism evidence="8 9">
    <name type="scientific">Labilithrix luteola</name>
    <dbReference type="NCBI Taxonomy" id="1391654"/>
    <lineage>
        <taxon>Bacteria</taxon>
        <taxon>Pseudomonadati</taxon>
        <taxon>Myxococcota</taxon>
        <taxon>Polyangia</taxon>
        <taxon>Polyangiales</taxon>
        <taxon>Labilitrichaceae</taxon>
        <taxon>Labilithrix</taxon>
    </lineage>
</organism>
<feature type="domain" description="RNA polymerase sigma factor 70 region 4 type 2" evidence="7">
    <location>
        <begin position="99"/>
        <end position="151"/>
    </location>
</feature>
<accession>A0A0K1Q290</accession>
<evidence type="ECO:0000256" key="1">
    <source>
        <dbReference type="ARBA" id="ARBA00010641"/>
    </source>
</evidence>
<dbReference type="InterPro" id="IPR013324">
    <property type="entry name" value="RNA_pol_sigma_r3/r4-like"/>
</dbReference>
<keyword evidence="9" id="KW-1185">Reference proteome</keyword>
<evidence type="ECO:0000256" key="5">
    <source>
        <dbReference type="ARBA" id="ARBA00023163"/>
    </source>
</evidence>
<dbReference type="Proteomes" id="UP000064967">
    <property type="component" value="Chromosome"/>
</dbReference>
<dbReference type="Pfam" id="PF08281">
    <property type="entry name" value="Sigma70_r4_2"/>
    <property type="match status" value="1"/>
</dbReference>
<dbReference type="EMBL" id="CP012333">
    <property type="protein sequence ID" value="AKU99756.1"/>
    <property type="molecule type" value="Genomic_DNA"/>
</dbReference>
<evidence type="ECO:0000256" key="3">
    <source>
        <dbReference type="ARBA" id="ARBA00023082"/>
    </source>
</evidence>
<dbReference type="GO" id="GO:0003677">
    <property type="term" value="F:DNA binding"/>
    <property type="evidence" value="ECO:0007669"/>
    <property type="project" value="UniProtKB-KW"/>
</dbReference>
<dbReference type="AlphaFoldDB" id="A0A0K1Q290"/>
<evidence type="ECO:0000313" key="8">
    <source>
        <dbReference type="EMBL" id="AKU99756.1"/>
    </source>
</evidence>
<evidence type="ECO:0000259" key="6">
    <source>
        <dbReference type="Pfam" id="PF04542"/>
    </source>
</evidence>
<dbReference type="Pfam" id="PF04542">
    <property type="entry name" value="Sigma70_r2"/>
    <property type="match status" value="1"/>
</dbReference>
<comment type="similarity">
    <text evidence="1">Belongs to the sigma-70 factor family. ECF subfamily.</text>
</comment>
<keyword evidence="4" id="KW-0238">DNA-binding</keyword>
<dbReference type="InterPro" id="IPR007627">
    <property type="entry name" value="RNA_pol_sigma70_r2"/>
</dbReference>
<dbReference type="PANTHER" id="PTHR43133:SF8">
    <property type="entry name" value="RNA POLYMERASE SIGMA FACTOR HI_1459-RELATED"/>
    <property type="match status" value="1"/>
</dbReference>
<evidence type="ECO:0000256" key="2">
    <source>
        <dbReference type="ARBA" id="ARBA00023015"/>
    </source>
</evidence>
<dbReference type="Gene3D" id="1.10.1740.10">
    <property type="match status" value="1"/>
</dbReference>
<keyword evidence="5" id="KW-0804">Transcription</keyword>
<evidence type="ECO:0000313" key="9">
    <source>
        <dbReference type="Proteomes" id="UP000064967"/>
    </source>
</evidence>
<dbReference type="KEGG" id="llu:AKJ09_06420"/>
<dbReference type="InterPro" id="IPR013249">
    <property type="entry name" value="RNA_pol_sigma70_r4_t2"/>
</dbReference>
<protein>
    <submittedName>
        <fullName evidence="8">RNA polymerase sigma factor RpoE</fullName>
    </submittedName>
</protein>
<dbReference type="PANTHER" id="PTHR43133">
    <property type="entry name" value="RNA POLYMERASE ECF-TYPE SIGMA FACTO"/>
    <property type="match status" value="1"/>
</dbReference>
<keyword evidence="2" id="KW-0805">Transcription regulation</keyword>
<dbReference type="SUPFAM" id="SSF88659">
    <property type="entry name" value="Sigma3 and sigma4 domains of RNA polymerase sigma factors"/>
    <property type="match status" value="1"/>
</dbReference>
<dbReference type="GO" id="GO:0016987">
    <property type="term" value="F:sigma factor activity"/>
    <property type="evidence" value="ECO:0007669"/>
    <property type="project" value="UniProtKB-KW"/>
</dbReference>
<dbReference type="Gene3D" id="1.10.10.10">
    <property type="entry name" value="Winged helix-like DNA-binding domain superfamily/Winged helix DNA-binding domain"/>
    <property type="match status" value="1"/>
</dbReference>
<dbReference type="NCBIfam" id="TIGR02937">
    <property type="entry name" value="sigma70-ECF"/>
    <property type="match status" value="1"/>
</dbReference>
<sequence>MELGPIVLRTLRRVLGASHPDLEDLLQDTLIGVLDGLRTFKGESSVRHYARRVATLRALETIRNTRTQHRKLEELGFEKAVPDDTSNPRLAFVTKRREQLLHELLSSLSPAHAETLVLQAVLGHSVAETAEIVGVPVNTVRGRLQTAKQTLREKILETPELSELLEFDDHDHSR</sequence>
<reference evidence="8 9" key="1">
    <citation type="submission" date="2015-08" db="EMBL/GenBank/DDBJ databases">
        <authorList>
            <person name="Babu N.S."/>
            <person name="Beckwith C.J."/>
            <person name="Beseler K.G."/>
            <person name="Brison A."/>
            <person name="Carone J.V."/>
            <person name="Caskin T.P."/>
            <person name="Diamond M."/>
            <person name="Durham M.E."/>
            <person name="Foxe J.M."/>
            <person name="Go M."/>
            <person name="Henderson B.A."/>
            <person name="Jones I.B."/>
            <person name="McGettigan J.A."/>
            <person name="Micheletti S.J."/>
            <person name="Nasrallah M.E."/>
            <person name="Ortiz D."/>
            <person name="Piller C.R."/>
            <person name="Privatt S.R."/>
            <person name="Schneider S.L."/>
            <person name="Sharp S."/>
            <person name="Smith T.C."/>
            <person name="Stanton J.D."/>
            <person name="Ullery H.E."/>
            <person name="Wilson R.J."/>
            <person name="Serrano M.G."/>
            <person name="Buck G."/>
            <person name="Lee V."/>
            <person name="Wang Y."/>
            <person name="Carvalho R."/>
            <person name="Voegtly L."/>
            <person name="Shi R."/>
            <person name="Duckworth R."/>
            <person name="Johnson A."/>
            <person name="Loviza R."/>
            <person name="Walstead R."/>
            <person name="Shah Z."/>
            <person name="Kiflezghi M."/>
            <person name="Wade K."/>
            <person name="Ball S.L."/>
            <person name="Bradley K.W."/>
            <person name="Asai D.J."/>
            <person name="Bowman C.A."/>
            <person name="Russell D.A."/>
            <person name="Pope W.H."/>
            <person name="Jacobs-Sera D."/>
            <person name="Hendrix R.W."/>
            <person name="Hatfull G.F."/>
        </authorList>
    </citation>
    <scope>NUCLEOTIDE SEQUENCE [LARGE SCALE GENOMIC DNA]</scope>
    <source>
        <strain evidence="8 9">DSM 27648</strain>
    </source>
</reference>
<dbReference type="InterPro" id="IPR036388">
    <property type="entry name" value="WH-like_DNA-bd_sf"/>
</dbReference>
<dbReference type="STRING" id="1391654.AKJ09_06420"/>